<evidence type="ECO:0000256" key="6">
    <source>
        <dbReference type="ARBA" id="ARBA00022729"/>
    </source>
</evidence>
<keyword evidence="10" id="KW-0675">Receptor</keyword>
<dbReference type="eggNOG" id="KOG3645">
    <property type="taxonomic scope" value="Eukaryota"/>
</dbReference>
<keyword evidence="11" id="KW-0325">Glycoprotein</keyword>
<feature type="chain" id="PRO_5009307683" description="Acetylcholine receptor-like protein cup-4" evidence="19">
    <location>
        <begin position="17"/>
        <end position="491"/>
    </location>
</feature>
<evidence type="ECO:0000256" key="12">
    <source>
        <dbReference type="ARBA" id="ARBA00023286"/>
    </source>
</evidence>
<keyword evidence="14" id="KW-0968">Cytoplasmic vesicle</keyword>
<dbReference type="Pfam" id="PF02931">
    <property type="entry name" value="Neur_chan_LBD"/>
    <property type="match status" value="1"/>
</dbReference>
<evidence type="ECO:0000313" key="21">
    <source>
        <dbReference type="Proteomes" id="UP000095282"/>
    </source>
</evidence>
<evidence type="ECO:0000256" key="2">
    <source>
        <dbReference type="ARBA" id="ARBA00009237"/>
    </source>
</evidence>
<dbReference type="InterPro" id="IPR006202">
    <property type="entry name" value="Neur_chan_lig-bd"/>
</dbReference>
<evidence type="ECO:0000256" key="17">
    <source>
        <dbReference type="ARBA" id="ARBA00075302"/>
    </source>
</evidence>
<keyword evidence="13" id="KW-0407">Ion channel</keyword>
<keyword evidence="8" id="KW-0406">Ion transport</keyword>
<dbReference type="Gene3D" id="2.70.170.10">
    <property type="entry name" value="Neurotransmitter-gated ion-channel ligand-binding domain"/>
    <property type="match status" value="1"/>
</dbReference>
<feature type="domain" description="Neurotransmitter-gated ion-channel ligand-binding" evidence="20">
    <location>
        <begin position="22"/>
        <end position="178"/>
    </location>
</feature>
<keyword evidence="12" id="KW-1071">Ligand-gated ion channel</keyword>
<feature type="transmembrane region" description="Helical" evidence="18">
    <location>
        <begin position="472"/>
        <end position="490"/>
    </location>
</feature>
<evidence type="ECO:0000256" key="10">
    <source>
        <dbReference type="ARBA" id="ARBA00023170"/>
    </source>
</evidence>
<evidence type="ECO:0000256" key="7">
    <source>
        <dbReference type="ARBA" id="ARBA00022989"/>
    </source>
</evidence>
<dbReference type="SUPFAM" id="SSF63712">
    <property type="entry name" value="Nicotinic receptor ligand binding domain-like"/>
    <property type="match status" value="1"/>
</dbReference>
<reference evidence="22" key="1">
    <citation type="submission" date="2016-11" db="UniProtKB">
        <authorList>
            <consortium name="WormBaseParasite"/>
        </authorList>
    </citation>
    <scope>IDENTIFICATION</scope>
</reference>
<evidence type="ECO:0000256" key="16">
    <source>
        <dbReference type="ARBA" id="ARBA00074610"/>
    </source>
</evidence>
<keyword evidence="7 18" id="KW-1133">Transmembrane helix</keyword>
<organism evidence="21 22">
    <name type="scientific">Caenorhabditis tropicalis</name>
    <dbReference type="NCBI Taxonomy" id="1561998"/>
    <lineage>
        <taxon>Eukaryota</taxon>
        <taxon>Metazoa</taxon>
        <taxon>Ecdysozoa</taxon>
        <taxon>Nematoda</taxon>
        <taxon>Chromadorea</taxon>
        <taxon>Rhabditida</taxon>
        <taxon>Rhabditina</taxon>
        <taxon>Rhabditomorpha</taxon>
        <taxon>Rhabditoidea</taxon>
        <taxon>Rhabditidae</taxon>
        <taxon>Peloderinae</taxon>
        <taxon>Caenorhabditis</taxon>
    </lineage>
</organism>
<dbReference type="Proteomes" id="UP000095282">
    <property type="component" value="Unplaced"/>
</dbReference>
<keyword evidence="6 19" id="KW-0732">Signal</keyword>
<protein>
    <recommendedName>
        <fullName evidence="16">Acetylcholine receptor-like protein cup-4</fullName>
    </recommendedName>
    <alternativeName>
        <fullName evidence="17">Coelomocyte uptake defective protein 4</fullName>
    </alternativeName>
</protein>
<name>A0A1I7TM55_9PELO</name>
<proteinExistence type="inferred from homology"/>
<feature type="signal peptide" evidence="19">
    <location>
        <begin position="1"/>
        <end position="16"/>
    </location>
</feature>
<dbReference type="PANTHER" id="PTHR18945">
    <property type="entry name" value="NEUROTRANSMITTER GATED ION CHANNEL"/>
    <property type="match status" value="1"/>
</dbReference>
<evidence type="ECO:0000256" key="1">
    <source>
        <dbReference type="ARBA" id="ARBA00004439"/>
    </source>
</evidence>
<evidence type="ECO:0000256" key="5">
    <source>
        <dbReference type="ARBA" id="ARBA00022692"/>
    </source>
</evidence>
<evidence type="ECO:0000256" key="14">
    <source>
        <dbReference type="ARBA" id="ARBA00023329"/>
    </source>
</evidence>
<keyword evidence="9 18" id="KW-0472">Membrane</keyword>
<accession>A0A1I7TM55</accession>
<dbReference type="GO" id="GO:0005230">
    <property type="term" value="F:extracellular ligand-gated monoatomic ion channel activity"/>
    <property type="evidence" value="ECO:0007669"/>
    <property type="project" value="InterPro"/>
</dbReference>
<dbReference type="InterPro" id="IPR006201">
    <property type="entry name" value="Neur_channel"/>
</dbReference>
<keyword evidence="21" id="KW-1185">Reference proteome</keyword>
<evidence type="ECO:0000256" key="3">
    <source>
        <dbReference type="ARBA" id="ARBA00022448"/>
    </source>
</evidence>
<feature type="transmembrane region" description="Helical" evidence="18">
    <location>
        <begin position="331"/>
        <end position="351"/>
    </location>
</feature>
<evidence type="ECO:0000256" key="11">
    <source>
        <dbReference type="ARBA" id="ARBA00023180"/>
    </source>
</evidence>
<dbReference type="STRING" id="1561998.A0A1I7TM55"/>
<dbReference type="FunFam" id="2.70.170.10:FF:000057">
    <property type="entry name" value="Ligand-Gated ion Channel"/>
    <property type="match status" value="1"/>
</dbReference>
<dbReference type="AlphaFoldDB" id="A0A1I7TM55"/>
<comment type="subcellular location">
    <subcellularLocation>
        <location evidence="1">Cytoplasmic vesicle membrane</location>
        <topology evidence="1">Multi-pass membrane protein</topology>
    </subcellularLocation>
</comment>
<keyword evidence="3" id="KW-0813">Transport</keyword>
<keyword evidence="5 18" id="KW-0812">Transmembrane</keyword>
<comment type="similarity">
    <text evidence="2">Belongs to the ligand-gated ion channel (TC 1.A.9) family. Acetylcholine receptor (TC 1.A.9.1) subfamily.</text>
</comment>
<evidence type="ECO:0000259" key="20">
    <source>
        <dbReference type="Pfam" id="PF02931"/>
    </source>
</evidence>
<keyword evidence="4" id="KW-0254">Endocytosis</keyword>
<dbReference type="GO" id="GO:0006897">
    <property type="term" value="P:endocytosis"/>
    <property type="evidence" value="ECO:0007669"/>
    <property type="project" value="UniProtKB-KW"/>
</dbReference>
<evidence type="ECO:0000256" key="8">
    <source>
        <dbReference type="ARBA" id="ARBA00023065"/>
    </source>
</evidence>
<dbReference type="CDD" id="cd18989">
    <property type="entry name" value="LGIC_ECD_cation"/>
    <property type="match status" value="1"/>
</dbReference>
<evidence type="ECO:0000256" key="15">
    <source>
        <dbReference type="ARBA" id="ARBA00056246"/>
    </source>
</evidence>
<dbReference type="WBParaSite" id="Csp11.Scaffold628.g7287.t1">
    <property type="protein sequence ID" value="Csp11.Scaffold628.g7287.t1"/>
    <property type="gene ID" value="Csp11.Scaffold628.g7287"/>
</dbReference>
<evidence type="ECO:0000313" key="22">
    <source>
        <dbReference type="WBParaSite" id="Csp11.Scaffold628.g7287.t1"/>
    </source>
</evidence>
<evidence type="ECO:0000256" key="13">
    <source>
        <dbReference type="ARBA" id="ARBA00023303"/>
    </source>
</evidence>
<evidence type="ECO:0000256" key="18">
    <source>
        <dbReference type="SAM" id="Phobius"/>
    </source>
</evidence>
<evidence type="ECO:0000256" key="4">
    <source>
        <dbReference type="ARBA" id="ARBA00022583"/>
    </source>
</evidence>
<dbReference type="GO" id="GO:0030659">
    <property type="term" value="C:cytoplasmic vesicle membrane"/>
    <property type="evidence" value="ECO:0007669"/>
    <property type="project" value="UniProtKB-SubCell"/>
</dbReference>
<dbReference type="InterPro" id="IPR036734">
    <property type="entry name" value="Neur_chan_lig-bd_sf"/>
</dbReference>
<feature type="transmembrane region" description="Helical" evidence="18">
    <location>
        <begin position="293"/>
        <end position="311"/>
    </location>
</feature>
<evidence type="ECO:0000256" key="19">
    <source>
        <dbReference type="SAM" id="SignalP"/>
    </source>
</evidence>
<feature type="transmembrane region" description="Helical" evidence="18">
    <location>
        <begin position="267"/>
        <end position="286"/>
    </location>
</feature>
<dbReference type="GO" id="GO:0004888">
    <property type="term" value="F:transmembrane signaling receptor activity"/>
    <property type="evidence" value="ECO:0007669"/>
    <property type="project" value="InterPro"/>
</dbReference>
<evidence type="ECO:0000256" key="9">
    <source>
        <dbReference type="ARBA" id="ARBA00023136"/>
    </source>
</evidence>
<sequence>MWLFLLAALILGHIHGEPETERELHNRLLRTYNKKIRPVKVETTVTQVMVFLNIAHIEKVDEEEQTALIHGHLWASWTDEYLSWDKTKNNISKITISSSRIWQPALALYNSARGNSWHLYMNGMPATLYANGKVWSSGSFSFFVTCQFDFDNWPYDKHSCPIVIADWVYGLAQVNLSDPMNLQEYSKPSIRMSYDPINTASKKHVGGISPVKLTFQTLILGWEVISTWKKHCYWGPQGCKDNQPEGEADWYWSLIEFGVIFQRHLPYYYLTTLTPMVLTAVFFLVIFWVDNCLAAITFIIVNLIIQATYGWRLLQQMPPGSGGAPRIVNIYALTGFLSAFQMALAVFIGYMEEKLPKKYEFKLGFDVTAIPKKLGVEKYFKKVDISFDPQQILSPVVPEAISAPDDDDVSPLDAVDPVNNDKELLISLPSNSDPEENLEEIPHVGMADAAPTVTPEPKESKAINQLHHIKRFLFFGFLFLYIFLFISLIFY</sequence>
<comment type="function">
    <text evidence="15">Thought to regulate endocytosis in coelomocytes through modulation of phospholipase C activity. Possible acetylcholine receptor.</text>
</comment>